<evidence type="ECO:0000313" key="2">
    <source>
        <dbReference type="Proteomes" id="UP000095281"/>
    </source>
</evidence>
<dbReference type="AlphaFoldDB" id="A0A1I8B8J2"/>
<reference evidence="3" key="1">
    <citation type="submission" date="2016-11" db="UniProtKB">
        <authorList>
            <consortium name="WormBaseParasite"/>
        </authorList>
    </citation>
    <scope>IDENTIFICATION</scope>
</reference>
<dbReference type="Proteomes" id="UP000095281">
    <property type="component" value="Unplaced"/>
</dbReference>
<keyword evidence="1" id="KW-0812">Transmembrane</keyword>
<evidence type="ECO:0000313" key="3">
    <source>
        <dbReference type="WBParaSite" id="MhA1_Contig1545.frz3.gene14"/>
    </source>
</evidence>
<name>A0A1I8B8J2_MELHA</name>
<evidence type="ECO:0000256" key="1">
    <source>
        <dbReference type="SAM" id="Phobius"/>
    </source>
</evidence>
<accession>A0A1I8B8J2</accession>
<feature type="transmembrane region" description="Helical" evidence="1">
    <location>
        <begin position="90"/>
        <end position="115"/>
    </location>
</feature>
<keyword evidence="2" id="KW-1185">Reference proteome</keyword>
<proteinExistence type="predicted"/>
<protein>
    <submittedName>
        <fullName evidence="3">EGF-like domain-containing protein</fullName>
    </submittedName>
</protein>
<sequence length="205" mass="23276">MSNINSSYNYDSTTLSSPSLRYFLNHDIHNCSGLFCSSDSLCMKHRDWPVPTYCVHKNYIGAFPTECDCKNSIDNVAQHLANVPCNSDGIVQHIIVGILLVILLIQIALFVLFCWRSPSRVSANIRQHQQKNYKRKDEYSNKSLSPSICNTSSTNVELMTLPRLKLANTNLAYETTNTNLFYDANNRPANNSLFHSEYSVPFQQV</sequence>
<dbReference type="WBParaSite" id="MhA1_Contig1545.frz3.gene14">
    <property type="protein sequence ID" value="MhA1_Contig1545.frz3.gene14"/>
    <property type="gene ID" value="MhA1_Contig1545.frz3.gene14"/>
</dbReference>
<organism evidence="2 3">
    <name type="scientific">Meloidogyne hapla</name>
    <name type="common">Root-knot nematode worm</name>
    <dbReference type="NCBI Taxonomy" id="6305"/>
    <lineage>
        <taxon>Eukaryota</taxon>
        <taxon>Metazoa</taxon>
        <taxon>Ecdysozoa</taxon>
        <taxon>Nematoda</taxon>
        <taxon>Chromadorea</taxon>
        <taxon>Rhabditida</taxon>
        <taxon>Tylenchina</taxon>
        <taxon>Tylenchomorpha</taxon>
        <taxon>Tylenchoidea</taxon>
        <taxon>Meloidogynidae</taxon>
        <taxon>Meloidogyninae</taxon>
        <taxon>Meloidogyne</taxon>
    </lineage>
</organism>
<keyword evidence="1" id="KW-0472">Membrane</keyword>
<keyword evidence="1" id="KW-1133">Transmembrane helix</keyword>